<feature type="region of interest" description="Disordered" evidence="3">
    <location>
        <begin position="28"/>
        <end position="84"/>
    </location>
</feature>
<dbReference type="PANTHER" id="PTHR11269">
    <property type="entry name" value="PERIOD CIRCADIAN PROTEIN"/>
    <property type="match status" value="1"/>
</dbReference>
<feature type="compositionally biased region" description="Polar residues" evidence="3">
    <location>
        <begin position="63"/>
        <end position="75"/>
    </location>
</feature>
<dbReference type="Proteomes" id="UP001303046">
    <property type="component" value="Unassembled WGS sequence"/>
</dbReference>
<dbReference type="Gene3D" id="3.30.450.20">
    <property type="entry name" value="PAS domain"/>
    <property type="match status" value="1"/>
</dbReference>
<protein>
    <recommendedName>
        <fullName evidence="6">PAS domain-containing protein</fullName>
    </recommendedName>
</protein>
<keyword evidence="2" id="KW-0539">Nucleus</keyword>
<evidence type="ECO:0008006" key="6">
    <source>
        <dbReference type="Google" id="ProtNLM"/>
    </source>
</evidence>
<evidence type="ECO:0000313" key="5">
    <source>
        <dbReference type="Proteomes" id="UP001303046"/>
    </source>
</evidence>
<dbReference type="PANTHER" id="PTHR11269:SF16">
    <property type="entry name" value="PERIOD CIRCADIAN PROTEIN"/>
    <property type="match status" value="1"/>
</dbReference>
<sequence>MSNSPRSHGLHLSFAQPARAAWSLQLSPLPMTSSAPDQAQQSGTSTPNLGNNIQLVRRASRVEGSSLSPPHTWSESTEHDEDTAESRHLFTVVVTLPEGHILDSRVISESVSAEMLQPGNRFFSCLVGKGQSILLSAAATSIRQRIFARINCGLVNHACELLCEFESKRARVTALALRAAYGPSTPFHSLTFTTKHAASCALTHIDYTSIPYLGHLPTDLIGRSILAFVYAPDVHVIRQAHVDLHNSKGRVVKSVAPLRFVAYNGALLRADTEWSAYVNPWTKKIDMVVARHRILDAPIGDANVLDSPANGQTLHVLPPAMAKTFEDELRALMNKPVSSTSCRGTAGASNGDPGVATGGLMYDSSALRADGRPADLGAYIDRLVETLVVNSASGQQQVKSVQAPLTTVPVKDELPELPLSYNQINCLENVHRLLKSQSRPDTPHKCEREDAVSPTVASMPLTREVLQAHTKRWEEQYRDTWHRRLKRMSAEVLPGAPAHKHMRPASSCTPPAHWSASRREEFYRSLVPNPPPPPGMNFQITTIPLPPIEEKSTPPTSTTDRSSAFTAVQPKVIPMRDLPPPIVLSIQDHPSVIQTPSEPLVVPRLQWAYGAERLALKHHSEALRMVPESA</sequence>
<organism evidence="4 5">
    <name type="scientific">Necator americanus</name>
    <name type="common">Human hookworm</name>
    <dbReference type="NCBI Taxonomy" id="51031"/>
    <lineage>
        <taxon>Eukaryota</taxon>
        <taxon>Metazoa</taxon>
        <taxon>Ecdysozoa</taxon>
        <taxon>Nematoda</taxon>
        <taxon>Chromadorea</taxon>
        <taxon>Rhabditida</taxon>
        <taxon>Rhabditina</taxon>
        <taxon>Rhabditomorpha</taxon>
        <taxon>Strongyloidea</taxon>
        <taxon>Ancylostomatidae</taxon>
        <taxon>Bunostominae</taxon>
        <taxon>Necator</taxon>
    </lineage>
</organism>
<dbReference type="InterPro" id="IPR001611">
    <property type="entry name" value="Leu-rich_rpt"/>
</dbReference>
<proteinExistence type="predicted"/>
<evidence type="ECO:0000256" key="2">
    <source>
        <dbReference type="ARBA" id="ARBA00023242"/>
    </source>
</evidence>
<dbReference type="EMBL" id="JAVFWL010000002">
    <property type="protein sequence ID" value="KAK6736949.1"/>
    <property type="molecule type" value="Genomic_DNA"/>
</dbReference>
<comment type="caution">
    <text evidence="4">The sequence shown here is derived from an EMBL/GenBank/DDBJ whole genome shotgun (WGS) entry which is preliminary data.</text>
</comment>
<accession>A0ABR1CFM8</accession>
<evidence type="ECO:0000256" key="3">
    <source>
        <dbReference type="SAM" id="MobiDB-lite"/>
    </source>
</evidence>
<reference evidence="4 5" key="1">
    <citation type="submission" date="2023-08" db="EMBL/GenBank/DDBJ databases">
        <title>A Necator americanus chromosomal reference genome.</title>
        <authorList>
            <person name="Ilik V."/>
            <person name="Petrzelkova K.J."/>
            <person name="Pardy F."/>
            <person name="Fuh T."/>
            <person name="Niatou-Singa F.S."/>
            <person name="Gouil Q."/>
            <person name="Baker L."/>
            <person name="Ritchie M.E."/>
            <person name="Jex A.R."/>
            <person name="Gazzola D."/>
            <person name="Li H."/>
            <person name="Toshio Fujiwara R."/>
            <person name="Zhan B."/>
            <person name="Aroian R.V."/>
            <person name="Pafco B."/>
            <person name="Schwarz E.M."/>
        </authorList>
    </citation>
    <scope>NUCLEOTIDE SEQUENCE [LARGE SCALE GENOMIC DNA]</scope>
    <source>
        <strain evidence="4 5">Aroian</strain>
        <tissue evidence="4">Whole animal</tissue>
    </source>
</reference>
<dbReference type="InterPro" id="IPR035965">
    <property type="entry name" value="PAS-like_dom_sf"/>
</dbReference>
<dbReference type="SUPFAM" id="SSF55785">
    <property type="entry name" value="PYP-like sensor domain (PAS domain)"/>
    <property type="match status" value="1"/>
</dbReference>
<dbReference type="PROSITE" id="PS51450">
    <property type="entry name" value="LRR"/>
    <property type="match status" value="1"/>
</dbReference>
<evidence type="ECO:0000313" key="4">
    <source>
        <dbReference type="EMBL" id="KAK6736949.1"/>
    </source>
</evidence>
<gene>
    <name evidence="4" type="primary">Necator_chrII.g7361</name>
    <name evidence="4" type="ORF">RB195_019568</name>
</gene>
<evidence type="ECO:0000256" key="1">
    <source>
        <dbReference type="ARBA" id="ARBA00004123"/>
    </source>
</evidence>
<name>A0ABR1CFM8_NECAM</name>
<dbReference type="InterPro" id="IPR050760">
    <property type="entry name" value="Period_circadian_regulator"/>
</dbReference>
<keyword evidence="5" id="KW-1185">Reference proteome</keyword>
<feature type="compositionally biased region" description="Polar residues" evidence="3">
    <location>
        <begin position="28"/>
        <end position="54"/>
    </location>
</feature>
<dbReference type="InterPro" id="IPR000014">
    <property type="entry name" value="PAS"/>
</dbReference>
<comment type="subcellular location">
    <subcellularLocation>
        <location evidence="1">Nucleus</location>
    </subcellularLocation>
</comment>
<dbReference type="CDD" id="cd00130">
    <property type="entry name" value="PAS"/>
    <property type="match status" value="1"/>
</dbReference>
<dbReference type="Pfam" id="PF14598">
    <property type="entry name" value="PAS_11"/>
    <property type="match status" value="1"/>
</dbReference>